<evidence type="ECO:0000313" key="1">
    <source>
        <dbReference type="EMBL" id="KTD56647.1"/>
    </source>
</evidence>
<name>A0A0W0YIJ2_9GAMM</name>
<dbReference type="EMBL" id="LNYU01000081">
    <property type="protein sequence ID" value="KTD56647.1"/>
    <property type="molecule type" value="Genomic_DNA"/>
</dbReference>
<sequence>MVVQFKQQGETMKKIGLTIAALACLLSGCDSAETKASKKAAHLATLTCESSREGRTSEELQVIGDACFKRGSYTKSSGKKW</sequence>
<dbReference type="PROSITE" id="PS51257">
    <property type="entry name" value="PROKAR_LIPOPROTEIN"/>
    <property type="match status" value="1"/>
</dbReference>
<keyword evidence="2" id="KW-1185">Reference proteome</keyword>
<dbReference type="STRING" id="45074.Lsan_2807"/>
<organism evidence="1 2">
    <name type="scientific">Legionella santicrucis</name>
    <dbReference type="NCBI Taxonomy" id="45074"/>
    <lineage>
        <taxon>Bacteria</taxon>
        <taxon>Pseudomonadati</taxon>
        <taxon>Pseudomonadota</taxon>
        <taxon>Gammaproteobacteria</taxon>
        <taxon>Legionellales</taxon>
        <taxon>Legionellaceae</taxon>
        <taxon>Legionella</taxon>
    </lineage>
</organism>
<accession>A0A0W0YIJ2</accession>
<evidence type="ECO:0000313" key="2">
    <source>
        <dbReference type="Proteomes" id="UP000054703"/>
    </source>
</evidence>
<dbReference type="PATRIC" id="fig|45074.5.peg.3017"/>
<gene>
    <name evidence="1" type="ORF">Lsan_2807</name>
</gene>
<dbReference type="AlphaFoldDB" id="A0A0W0YIJ2"/>
<evidence type="ECO:0008006" key="3">
    <source>
        <dbReference type="Google" id="ProtNLM"/>
    </source>
</evidence>
<protein>
    <recommendedName>
        <fullName evidence="3">Entry exclusion lipoprotein TrbK</fullName>
    </recommendedName>
</protein>
<comment type="caution">
    <text evidence="1">The sequence shown here is derived from an EMBL/GenBank/DDBJ whole genome shotgun (WGS) entry which is preliminary data.</text>
</comment>
<dbReference type="Proteomes" id="UP000054703">
    <property type="component" value="Unassembled WGS sequence"/>
</dbReference>
<reference evidence="1 2" key="1">
    <citation type="submission" date="2015-11" db="EMBL/GenBank/DDBJ databases">
        <title>Genomic analysis of 38 Legionella species identifies large and diverse effector repertoires.</title>
        <authorList>
            <person name="Burstein D."/>
            <person name="Amaro F."/>
            <person name="Zusman T."/>
            <person name="Lifshitz Z."/>
            <person name="Cohen O."/>
            <person name="Gilbert J.A."/>
            <person name="Pupko T."/>
            <person name="Shuman H.A."/>
            <person name="Segal G."/>
        </authorList>
    </citation>
    <scope>NUCLEOTIDE SEQUENCE [LARGE SCALE GENOMIC DNA]</scope>
    <source>
        <strain evidence="1 2">SC-63-C7</strain>
    </source>
</reference>
<proteinExistence type="predicted"/>